<evidence type="ECO:0000256" key="7">
    <source>
        <dbReference type="RuleBase" id="RU362063"/>
    </source>
</evidence>
<evidence type="ECO:0000256" key="4">
    <source>
        <dbReference type="ARBA" id="ARBA00022729"/>
    </source>
</evidence>
<keyword evidence="10" id="KW-1185">Reference proteome</keyword>
<dbReference type="GO" id="GO:0042597">
    <property type="term" value="C:periplasmic space"/>
    <property type="evidence" value="ECO:0007669"/>
    <property type="project" value="UniProtKB-SubCell"/>
</dbReference>
<proteinExistence type="inferred from homology"/>
<dbReference type="Gene3D" id="2.30.30.760">
    <property type="match status" value="1"/>
</dbReference>
<comment type="subcellular location">
    <subcellularLocation>
        <location evidence="1 7">Periplasm</location>
    </subcellularLocation>
</comment>
<dbReference type="InterPro" id="IPR041231">
    <property type="entry name" value="FlgA_N"/>
</dbReference>
<evidence type="ECO:0000259" key="8">
    <source>
        <dbReference type="SMART" id="SM00858"/>
    </source>
</evidence>
<keyword evidence="7" id="KW-1005">Bacterial flagellum biogenesis</keyword>
<keyword evidence="9" id="KW-0969">Cilium</keyword>
<dbReference type="CDD" id="cd11614">
    <property type="entry name" value="SAF_CpaB_FlgA_like"/>
    <property type="match status" value="1"/>
</dbReference>
<keyword evidence="5 7" id="KW-0574">Periplasm</keyword>
<dbReference type="Pfam" id="PF17656">
    <property type="entry name" value="ChapFlgA_N"/>
    <property type="match status" value="1"/>
</dbReference>
<gene>
    <name evidence="9" type="ORF">BOW51_00805</name>
</gene>
<dbReference type="NCBIfam" id="TIGR03170">
    <property type="entry name" value="flgA_cterm"/>
    <property type="match status" value="1"/>
</dbReference>
<evidence type="ECO:0000256" key="1">
    <source>
        <dbReference type="ARBA" id="ARBA00004418"/>
    </source>
</evidence>
<evidence type="ECO:0000256" key="3">
    <source>
        <dbReference type="ARBA" id="ARBA00014754"/>
    </source>
</evidence>
<dbReference type="EMBL" id="MPRJ01000003">
    <property type="protein sequence ID" value="OOZ37708.1"/>
    <property type="molecule type" value="Genomic_DNA"/>
</dbReference>
<organism evidence="9 10">
    <name type="scientific">Solemya velesiana gill symbiont</name>
    <dbReference type="NCBI Taxonomy" id="1918948"/>
    <lineage>
        <taxon>Bacteria</taxon>
        <taxon>Pseudomonadati</taxon>
        <taxon>Pseudomonadota</taxon>
        <taxon>Gammaproteobacteria</taxon>
        <taxon>sulfur-oxidizing symbionts</taxon>
    </lineage>
</organism>
<dbReference type="InterPro" id="IPR013974">
    <property type="entry name" value="SAF"/>
</dbReference>
<name>A0A1T2KXX5_9GAMM</name>
<dbReference type="Gene3D" id="3.90.1210.10">
    <property type="entry name" value="Antifreeze-like/N-acetylneuraminic acid synthase C-terminal domain"/>
    <property type="match status" value="1"/>
</dbReference>
<accession>A0A1T2KXX5</accession>
<sequence>MLFSFVVLSLSTQGEIRAADLQSHDSIRESVRAHAETSAPESDARIEIKVGMLDKRLRLHRCEQALETFAPPGRQSSNRQTVGVRCTGSKPWTIYVPVTVSQYVPILVTTHQLQRGSTVGQADIQLKDKDISRLHRGYFKTPAEVVGKIVKRTTQANQVLLPSQLVAANAIKKGSLVTILAKTGGIQVRMKGKALSSGAVGERVQVKNLSSERKIEGIVVGSDLVEVSL</sequence>
<protein>
    <recommendedName>
        <fullName evidence="3 7">Flagella basal body P-ring formation protein FlgA</fullName>
    </recommendedName>
</protein>
<dbReference type="PANTHER" id="PTHR36307">
    <property type="entry name" value="FLAGELLA BASAL BODY P-RING FORMATION PROTEIN FLGA"/>
    <property type="match status" value="1"/>
</dbReference>
<comment type="caution">
    <text evidence="9">The sequence shown here is derived from an EMBL/GenBank/DDBJ whole genome shotgun (WGS) entry which is preliminary data.</text>
</comment>
<dbReference type="InterPro" id="IPR039246">
    <property type="entry name" value="Flagellar_FlgA"/>
</dbReference>
<dbReference type="SMART" id="SM00858">
    <property type="entry name" value="SAF"/>
    <property type="match status" value="1"/>
</dbReference>
<comment type="similarity">
    <text evidence="2 7">Belongs to the FlgA family.</text>
</comment>
<comment type="function">
    <text evidence="6 7">Involved in the assembly process of the P-ring formation. It may associate with FlgF on the rod constituting a structure essential for the P-ring assembly or may act as a modulator protein for the P-ring assembly.</text>
</comment>
<reference evidence="9 10" key="1">
    <citation type="submission" date="2016-11" db="EMBL/GenBank/DDBJ databases">
        <title>Mixed transmission modes and dynamic genome evolution in an obligate animal-bacterial symbiosis.</title>
        <authorList>
            <person name="Russell S.L."/>
            <person name="Corbett-Detig R.B."/>
            <person name="Cavanaugh C.M."/>
        </authorList>
    </citation>
    <scope>NUCLEOTIDE SEQUENCE [LARGE SCALE GENOMIC DNA]</scope>
    <source>
        <strain evidence="9">Se-Cadez</strain>
    </source>
</reference>
<evidence type="ECO:0000313" key="10">
    <source>
        <dbReference type="Proteomes" id="UP000190896"/>
    </source>
</evidence>
<evidence type="ECO:0000256" key="6">
    <source>
        <dbReference type="ARBA" id="ARBA00025643"/>
    </source>
</evidence>
<dbReference type="PANTHER" id="PTHR36307:SF1">
    <property type="entry name" value="FLAGELLA BASAL BODY P-RING FORMATION PROTEIN FLGA"/>
    <property type="match status" value="1"/>
</dbReference>
<evidence type="ECO:0000313" key="9">
    <source>
        <dbReference type="EMBL" id="OOZ37708.1"/>
    </source>
</evidence>
<evidence type="ECO:0000256" key="2">
    <source>
        <dbReference type="ARBA" id="ARBA00010474"/>
    </source>
</evidence>
<feature type="domain" description="SAF" evidence="8">
    <location>
        <begin position="104"/>
        <end position="166"/>
    </location>
</feature>
<dbReference type="InterPro" id="IPR017585">
    <property type="entry name" value="SAF_FlgA"/>
</dbReference>
<dbReference type="AlphaFoldDB" id="A0A1T2KXX5"/>
<dbReference type="Proteomes" id="UP000190896">
    <property type="component" value="Unassembled WGS sequence"/>
</dbReference>
<dbReference type="Pfam" id="PF13144">
    <property type="entry name" value="ChapFlgA"/>
    <property type="match status" value="1"/>
</dbReference>
<keyword evidence="9" id="KW-0966">Cell projection</keyword>
<keyword evidence="9" id="KW-0282">Flagellum</keyword>
<evidence type="ECO:0000256" key="5">
    <source>
        <dbReference type="ARBA" id="ARBA00022764"/>
    </source>
</evidence>
<keyword evidence="4" id="KW-0732">Signal</keyword>
<dbReference type="GO" id="GO:0044780">
    <property type="term" value="P:bacterial-type flagellum assembly"/>
    <property type="evidence" value="ECO:0007669"/>
    <property type="project" value="InterPro"/>
</dbReference>